<evidence type="ECO:0000256" key="6">
    <source>
        <dbReference type="ARBA" id="ARBA00022968"/>
    </source>
</evidence>
<evidence type="ECO:0000256" key="8">
    <source>
        <dbReference type="ARBA" id="ARBA00023034"/>
    </source>
</evidence>
<dbReference type="PANTHER" id="PTHR11214">
    <property type="entry name" value="BETA-1,3-N-ACETYLGLUCOSAMINYLTRANSFERASE"/>
    <property type="match status" value="1"/>
</dbReference>
<protein>
    <recommendedName>
        <fullName evidence="11">Hexosyltransferase</fullName>
        <ecNumber evidence="11">2.4.1.-</ecNumber>
    </recommendedName>
</protein>
<dbReference type="GO" id="GO:0000139">
    <property type="term" value="C:Golgi membrane"/>
    <property type="evidence" value="ECO:0007669"/>
    <property type="project" value="UniProtKB-SubCell"/>
</dbReference>
<comment type="subcellular location">
    <subcellularLocation>
        <location evidence="1 11">Golgi apparatus membrane</location>
        <topology evidence="1 11">Single-pass type II membrane protein</topology>
    </subcellularLocation>
</comment>
<keyword evidence="3 11" id="KW-0328">Glycosyltransferase</keyword>
<evidence type="ECO:0000256" key="11">
    <source>
        <dbReference type="RuleBase" id="RU363063"/>
    </source>
</evidence>
<dbReference type="Pfam" id="PF01762">
    <property type="entry name" value="Galactosyl_T"/>
    <property type="match status" value="1"/>
</dbReference>
<evidence type="ECO:0000256" key="1">
    <source>
        <dbReference type="ARBA" id="ARBA00004323"/>
    </source>
</evidence>
<dbReference type="AlphaFoldDB" id="A0AA88YG37"/>
<keyword evidence="5" id="KW-0812">Transmembrane</keyword>
<dbReference type="EMBL" id="VSWD01000007">
    <property type="protein sequence ID" value="KAK3098737.1"/>
    <property type="molecule type" value="Genomic_DNA"/>
</dbReference>
<evidence type="ECO:0000313" key="12">
    <source>
        <dbReference type="EMBL" id="KAK3098737.1"/>
    </source>
</evidence>
<gene>
    <name evidence="12" type="ORF">FSP39_022574</name>
</gene>
<evidence type="ECO:0000313" key="13">
    <source>
        <dbReference type="Proteomes" id="UP001186944"/>
    </source>
</evidence>
<dbReference type="GO" id="GO:0016758">
    <property type="term" value="F:hexosyltransferase activity"/>
    <property type="evidence" value="ECO:0007669"/>
    <property type="project" value="InterPro"/>
</dbReference>
<evidence type="ECO:0000256" key="4">
    <source>
        <dbReference type="ARBA" id="ARBA00022679"/>
    </source>
</evidence>
<dbReference type="FunFam" id="3.90.550.50:FF:000001">
    <property type="entry name" value="Hexosyltransferase"/>
    <property type="match status" value="1"/>
</dbReference>
<keyword evidence="13" id="KW-1185">Reference proteome</keyword>
<keyword evidence="8 11" id="KW-0333">Golgi apparatus</keyword>
<reference evidence="12" key="1">
    <citation type="submission" date="2019-08" db="EMBL/GenBank/DDBJ databases">
        <title>The improved chromosome-level genome for the pearl oyster Pinctada fucata martensii using PacBio sequencing and Hi-C.</title>
        <authorList>
            <person name="Zheng Z."/>
        </authorList>
    </citation>
    <scope>NUCLEOTIDE SEQUENCE</scope>
    <source>
        <strain evidence="12">ZZ-2019</strain>
        <tissue evidence="12">Adductor muscle</tissue>
    </source>
</reference>
<dbReference type="InterPro" id="IPR002659">
    <property type="entry name" value="Glyco_trans_31"/>
</dbReference>
<keyword evidence="6" id="KW-0735">Signal-anchor</keyword>
<comment type="caution">
    <text evidence="12">The sequence shown here is derived from an EMBL/GenBank/DDBJ whole genome shotgun (WGS) entry which is preliminary data.</text>
</comment>
<evidence type="ECO:0000256" key="9">
    <source>
        <dbReference type="ARBA" id="ARBA00023136"/>
    </source>
</evidence>
<keyword evidence="7" id="KW-1133">Transmembrane helix</keyword>
<keyword evidence="9" id="KW-0472">Membrane</keyword>
<evidence type="ECO:0000256" key="7">
    <source>
        <dbReference type="ARBA" id="ARBA00022989"/>
    </source>
</evidence>
<dbReference type="Gene3D" id="3.90.550.50">
    <property type="match status" value="1"/>
</dbReference>
<name>A0AA88YG37_PINIB</name>
<accession>A0AA88YG37</accession>
<evidence type="ECO:0000256" key="5">
    <source>
        <dbReference type="ARBA" id="ARBA00022692"/>
    </source>
</evidence>
<evidence type="ECO:0000256" key="2">
    <source>
        <dbReference type="ARBA" id="ARBA00008661"/>
    </source>
</evidence>
<comment type="similarity">
    <text evidence="2 11">Belongs to the glycosyltransferase 31 family.</text>
</comment>
<proteinExistence type="inferred from homology"/>
<evidence type="ECO:0000256" key="3">
    <source>
        <dbReference type="ARBA" id="ARBA00022676"/>
    </source>
</evidence>
<dbReference type="Proteomes" id="UP001186944">
    <property type="component" value="Unassembled WGS sequence"/>
</dbReference>
<dbReference type="GO" id="GO:0006493">
    <property type="term" value="P:protein O-linked glycosylation"/>
    <property type="evidence" value="ECO:0007669"/>
    <property type="project" value="TreeGrafter"/>
</dbReference>
<dbReference type="PANTHER" id="PTHR11214:SF314">
    <property type="entry name" value="HEXOSYLTRANSFERASE"/>
    <property type="match status" value="1"/>
</dbReference>
<dbReference type="EC" id="2.4.1.-" evidence="11"/>
<keyword evidence="4" id="KW-0808">Transferase</keyword>
<evidence type="ECO:0000256" key="10">
    <source>
        <dbReference type="ARBA" id="ARBA00023180"/>
    </source>
</evidence>
<organism evidence="12 13">
    <name type="scientific">Pinctada imbricata</name>
    <name type="common">Atlantic pearl-oyster</name>
    <name type="synonym">Pinctada martensii</name>
    <dbReference type="NCBI Taxonomy" id="66713"/>
    <lineage>
        <taxon>Eukaryota</taxon>
        <taxon>Metazoa</taxon>
        <taxon>Spiralia</taxon>
        <taxon>Lophotrochozoa</taxon>
        <taxon>Mollusca</taxon>
        <taxon>Bivalvia</taxon>
        <taxon>Autobranchia</taxon>
        <taxon>Pteriomorphia</taxon>
        <taxon>Pterioida</taxon>
        <taxon>Pterioidea</taxon>
        <taxon>Pteriidae</taxon>
        <taxon>Pinctada</taxon>
    </lineage>
</organism>
<keyword evidence="10" id="KW-0325">Glycoprotein</keyword>
<sequence length="255" mass="29430">MPGETIVALVAVYVALEEIALRKFIRRTWGRKVKVGSKMRLVFVVGKSENNLEMSGIQEENNSHHDIIQANFIDTYRNLTLKSLALFRWTDRYCRNAKHILKIDSDMKIDLSKLMTVLQTTKIPDRFICGYLLVNHSVVRHLDSKWYVPFDTYPNEHFPNYCQGAAYITTHRIGRRIARVSVPPNPFPIDDAYITGILRESLGEGIERRIISFKHHYNQTETKVMKGDFMKYIMTVYVDGSGDKEIKGTASLKNN</sequence>